<sequence>MGLMGKLQAKLELYRLEQRYTRRSKRTTFISDARYVDGEYIYASTGTNSPTASPITSPKETRDRWIPTIKEERR</sequence>
<dbReference type="GeneID" id="54419156"/>
<reference evidence="2 4" key="1">
    <citation type="submission" date="2020-01" db="EMBL/GenBank/DDBJ databases">
        <authorList>
            <consortium name="DOE Joint Genome Institute"/>
            <person name="Haridas S."/>
            <person name="Albert R."/>
            <person name="Binder M."/>
            <person name="Bloem J."/>
            <person name="Labutti K."/>
            <person name="Salamov A."/>
            <person name="Andreopoulos B."/>
            <person name="Baker S.E."/>
            <person name="Barry K."/>
            <person name="Bills G."/>
            <person name="Bluhm B.H."/>
            <person name="Cannon C."/>
            <person name="Castanera R."/>
            <person name="Culley D.E."/>
            <person name="Daum C."/>
            <person name="Ezra D."/>
            <person name="Gonzalez J.B."/>
            <person name="Henrissat B."/>
            <person name="Kuo A."/>
            <person name="Liang C."/>
            <person name="Lipzen A."/>
            <person name="Lutzoni F."/>
            <person name="Magnuson J."/>
            <person name="Mondo S."/>
            <person name="Nolan M."/>
            <person name="Ohm R."/>
            <person name="Pangilinan J."/>
            <person name="Park H.-J."/>
            <person name="Ramirez L."/>
            <person name="Alfaro M."/>
            <person name="Sun H."/>
            <person name="Tritt A."/>
            <person name="Yoshinaga Y."/>
            <person name="Zwiers L.-H."/>
            <person name="Turgeon B.G."/>
            <person name="Goodwin S.B."/>
            <person name="Spatafora J.W."/>
            <person name="Crous P.W."/>
            <person name="Grigoriev I.V."/>
        </authorList>
    </citation>
    <scope>NUCLEOTIDE SEQUENCE</scope>
    <source>
        <strain evidence="2 4">CBS 781.70</strain>
    </source>
</reference>
<keyword evidence="3" id="KW-1185">Reference proteome</keyword>
<protein>
    <submittedName>
        <fullName evidence="2 4">Uncharacterized protein</fullName>
    </submittedName>
</protein>
<dbReference type="OrthoDB" id="5285218at2759"/>
<evidence type="ECO:0000313" key="2">
    <source>
        <dbReference type="EMBL" id="KAF1816160.1"/>
    </source>
</evidence>
<feature type="compositionally biased region" description="Basic and acidic residues" evidence="1">
    <location>
        <begin position="59"/>
        <end position="74"/>
    </location>
</feature>
<gene>
    <name evidence="2 4" type="ORF">P152DRAFT_454404</name>
</gene>
<reference evidence="4" key="3">
    <citation type="submission" date="2025-04" db="UniProtKB">
        <authorList>
            <consortium name="RefSeq"/>
        </authorList>
    </citation>
    <scope>IDENTIFICATION</scope>
    <source>
        <strain evidence="4">CBS 781.70</strain>
    </source>
</reference>
<evidence type="ECO:0000313" key="4">
    <source>
        <dbReference type="RefSeq" id="XP_033537791.1"/>
    </source>
</evidence>
<name>A0A6G1GE46_9PEZI</name>
<dbReference type="RefSeq" id="XP_033537791.1">
    <property type="nucleotide sequence ID" value="XM_033678586.1"/>
</dbReference>
<evidence type="ECO:0000313" key="3">
    <source>
        <dbReference type="Proteomes" id="UP000504638"/>
    </source>
</evidence>
<feature type="region of interest" description="Disordered" evidence="1">
    <location>
        <begin position="43"/>
        <end position="74"/>
    </location>
</feature>
<proteinExistence type="predicted"/>
<accession>A0A6G1GE46</accession>
<dbReference type="Proteomes" id="UP000504638">
    <property type="component" value="Unplaced"/>
</dbReference>
<dbReference type="EMBL" id="ML975150">
    <property type="protein sequence ID" value="KAF1816160.1"/>
    <property type="molecule type" value="Genomic_DNA"/>
</dbReference>
<feature type="compositionally biased region" description="Polar residues" evidence="1">
    <location>
        <begin position="44"/>
        <end position="58"/>
    </location>
</feature>
<evidence type="ECO:0000256" key="1">
    <source>
        <dbReference type="SAM" id="MobiDB-lite"/>
    </source>
</evidence>
<organism evidence="2">
    <name type="scientific">Eremomyces bilateralis CBS 781.70</name>
    <dbReference type="NCBI Taxonomy" id="1392243"/>
    <lineage>
        <taxon>Eukaryota</taxon>
        <taxon>Fungi</taxon>
        <taxon>Dikarya</taxon>
        <taxon>Ascomycota</taxon>
        <taxon>Pezizomycotina</taxon>
        <taxon>Dothideomycetes</taxon>
        <taxon>Dothideomycetes incertae sedis</taxon>
        <taxon>Eremomycetales</taxon>
        <taxon>Eremomycetaceae</taxon>
        <taxon>Eremomyces</taxon>
    </lineage>
</organism>
<reference evidence="4" key="2">
    <citation type="submission" date="2020-04" db="EMBL/GenBank/DDBJ databases">
        <authorList>
            <consortium name="NCBI Genome Project"/>
        </authorList>
    </citation>
    <scope>NUCLEOTIDE SEQUENCE</scope>
    <source>
        <strain evidence="4">CBS 781.70</strain>
    </source>
</reference>
<dbReference type="AlphaFoldDB" id="A0A6G1GE46"/>